<dbReference type="Proteomes" id="UP001380953">
    <property type="component" value="Unassembled WGS sequence"/>
</dbReference>
<organism evidence="1 2">
    <name type="scientific">Saccharibacillus sacchari</name>
    <dbReference type="NCBI Taxonomy" id="456493"/>
    <lineage>
        <taxon>Bacteria</taxon>
        <taxon>Bacillati</taxon>
        <taxon>Bacillota</taxon>
        <taxon>Bacilli</taxon>
        <taxon>Bacillales</taxon>
        <taxon>Paenibacillaceae</taxon>
        <taxon>Saccharibacillus</taxon>
    </lineage>
</organism>
<protein>
    <submittedName>
        <fullName evidence="1">DUF3977 family protein</fullName>
    </submittedName>
</protein>
<dbReference type="EMBL" id="JBBKAR010000004">
    <property type="protein sequence ID" value="MEJ8302756.1"/>
    <property type="molecule type" value="Genomic_DNA"/>
</dbReference>
<proteinExistence type="predicted"/>
<accession>A0ACC6P779</accession>
<name>A0ACC6P779_9BACL</name>
<sequence length="79" mass="9212">MRKYIEIGIGNRWFVRTETEHADGTETESKGIVRPFSLRTCYIRIWIGKKVWILDSREGFKTTSKSRKAFKIILGFAGE</sequence>
<keyword evidence="2" id="KW-1185">Reference proteome</keyword>
<comment type="caution">
    <text evidence="1">The sequence shown here is derived from an EMBL/GenBank/DDBJ whole genome shotgun (WGS) entry which is preliminary data.</text>
</comment>
<evidence type="ECO:0000313" key="2">
    <source>
        <dbReference type="Proteomes" id="UP001380953"/>
    </source>
</evidence>
<reference evidence="1" key="1">
    <citation type="submission" date="2024-03" db="EMBL/GenBank/DDBJ databases">
        <title>Whole genome sequecning of epiphytes from Marcgravia umbellata leaves.</title>
        <authorList>
            <person name="Kumar G."/>
            <person name="Savka M.A."/>
        </authorList>
    </citation>
    <scope>NUCLEOTIDE SEQUENCE</scope>
    <source>
        <strain evidence="1">RIT_BL5</strain>
    </source>
</reference>
<evidence type="ECO:0000313" key="1">
    <source>
        <dbReference type="EMBL" id="MEJ8302756.1"/>
    </source>
</evidence>
<gene>
    <name evidence="1" type="ORF">WKI47_02385</name>
</gene>